<organism evidence="6 7">
    <name type="scientific">Rhodococcus chondri</name>
    <dbReference type="NCBI Taxonomy" id="3065941"/>
    <lineage>
        <taxon>Bacteria</taxon>
        <taxon>Bacillati</taxon>
        <taxon>Actinomycetota</taxon>
        <taxon>Actinomycetes</taxon>
        <taxon>Mycobacteriales</taxon>
        <taxon>Nocardiaceae</taxon>
        <taxon>Rhodococcus</taxon>
    </lineage>
</organism>
<dbReference type="EMBL" id="JAUZMZ010000062">
    <property type="protein sequence ID" value="MEE2032942.1"/>
    <property type="molecule type" value="Genomic_DNA"/>
</dbReference>
<dbReference type="CDD" id="cd07377">
    <property type="entry name" value="WHTH_GntR"/>
    <property type="match status" value="1"/>
</dbReference>
<gene>
    <name evidence="6" type="ORF">Q8814_12590</name>
</gene>
<dbReference type="Pfam" id="PF00392">
    <property type="entry name" value="GntR"/>
    <property type="match status" value="1"/>
</dbReference>
<dbReference type="InterPro" id="IPR036390">
    <property type="entry name" value="WH_DNA-bd_sf"/>
</dbReference>
<name>A0ABU7JSD7_9NOCA</name>
<reference evidence="6 7" key="1">
    <citation type="submission" date="2023-08" db="EMBL/GenBank/DDBJ databases">
        <authorList>
            <person name="Girao M."/>
            <person name="Carvalho M.F."/>
        </authorList>
    </citation>
    <scope>NUCLEOTIDE SEQUENCE [LARGE SCALE GENOMIC DNA]</scope>
    <source>
        <strain evidence="6 7">CC-R104</strain>
    </source>
</reference>
<evidence type="ECO:0000256" key="4">
    <source>
        <dbReference type="ARBA" id="ARBA00023163"/>
    </source>
</evidence>
<feature type="domain" description="HTH gntR-type" evidence="5">
    <location>
        <begin position="25"/>
        <end position="89"/>
    </location>
</feature>
<dbReference type="InterPro" id="IPR051446">
    <property type="entry name" value="HTH_trans_reg/aminotransferase"/>
</dbReference>
<dbReference type="InterPro" id="IPR036388">
    <property type="entry name" value="WH-like_DNA-bd_sf"/>
</dbReference>
<dbReference type="PANTHER" id="PTHR46577">
    <property type="entry name" value="HTH-TYPE TRANSCRIPTIONAL REGULATORY PROTEIN GABR"/>
    <property type="match status" value="1"/>
</dbReference>
<dbReference type="SUPFAM" id="SSF46785">
    <property type="entry name" value="Winged helix' DNA-binding domain"/>
    <property type="match status" value="1"/>
</dbReference>
<accession>A0ABU7JSD7</accession>
<protein>
    <submittedName>
        <fullName evidence="6">Winged helix-turn-helix domain-containing protein</fullName>
    </submittedName>
</protein>
<dbReference type="Proteomes" id="UP001331936">
    <property type="component" value="Unassembled WGS sequence"/>
</dbReference>
<dbReference type="SMART" id="SM00345">
    <property type="entry name" value="HTH_GNTR"/>
    <property type="match status" value="1"/>
</dbReference>
<feature type="non-terminal residue" evidence="6">
    <location>
        <position position="89"/>
    </location>
</feature>
<dbReference type="PANTHER" id="PTHR46577:SF1">
    <property type="entry name" value="HTH-TYPE TRANSCRIPTIONAL REGULATORY PROTEIN GABR"/>
    <property type="match status" value="1"/>
</dbReference>
<sequence>MITRAIGASSLVRDLGNWQDPGDTRPAYRALADGIRLLVHDGRVPLGVALPSERELASALSLSRTTVTSAYASLRDGGYLHSRQGARST</sequence>
<evidence type="ECO:0000256" key="1">
    <source>
        <dbReference type="ARBA" id="ARBA00022898"/>
    </source>
</evidence>
<evidence type="ECO:0000256" key="2">
    <source>
        <dbReference type="ARBA" id="ARBA00023015"/>
    </source>
</evidence>
<dbReference type="InterPro" id="IPR000524">
    <property type="entry name" value="Tscrpt_reg_HTH_GntR"/>
</dbReference>
<evidence type="ECO:0000313" key="6">
    <source>
        <dbReference type="EMBL" id="MEE2032942.1"/>
    </source>
</evidence>
<keyword evidence="2" id="KW-0805">Transcription regulation</keyword>
<dbReference type="RefSeq" id="WP_330152362.1">
    <property type="nucleotide sequence ID" value="NZ_JAUZMZ010000062.1"/>
</dbReference>
<keyword evidence="1" id="KW-0663">Pyridoxal phosphate</keyword>
<dbReference type="PROSITE" id="PS50949">
    <property type="entry name" value="HTH_GNTR"/>
    <property type="match status" value="1"/>
</dbReference>
<dbReference type="PRINTS" id="PR00035">
    <property type="entry name" value="HTHGNTR"/>
</dbReference>
<keyword evidence="7" id="KW-1185">Reference proteome</keyword>
<evidence type="ECO:0000256" key="3">
    <source>
        <dbReference type="ARBA" id="ARBA00023125"/>
    </source>
</evidence>
<proteinExistence type="predicted"/>
<dbReference type="Gene3D" id="1.10.10.10">
    <property type="entry name" value="Winged helix-like DNA-binding domain superfamily/Winged helix DNA-binding domain"/>
    <property type="match status" value="1"/>
</dbReference>
<evidence type="ECO:0000313" key="7">
    <source>
        <dbReference type="Proteomes" id="UP001331936"/>
    </source>
</evidence>
<keyword evidence="3" id="KW-0238">DNA-binding</keyword>
<keyword evidence="4" id="KW-0804">Transcription</keyword>
<comment type="caution">
    <text evidence="6">The sequence shown here is derived from an EMBL/GenBank/DDBJ whole genome shotgun (WGS) entry which is preliminary data.</text>
</comment>
<evidence type="ECO:0000259" key="5">
    <source>
        <dbReference type="PROSITE" id="PS50949"/>
    </source>
</evidence>